<organism evidence="3 4">
    <name type="scientific">Mesorhabditis spiculigera</name>
    <dbReference type="NCBI Taxonomy" id="96644"/>
    <lineage>
        <taxon>Eukaryota</taxon>
        <taxon>Metazoa</taxon>
        <taxon>Ecdysozoa</taxon>
        <taxon>Nematoda</taxon>
        <taxon>Chromadorea</taxon>
        <taxon>Rhabditida</taxon>
        <taxon>Rhabditina</taxon>
        <taxon>Rhabditomorpha</taxon>
        <taxon>Rhabditoidea</taxon>
        <taxon>Rhabditidae</taxon>
        <taxon>Mesorhabditinae</taxon>
        <taxon>Mesorhabditis</taxon>
    </lineage>
</organism>
<feature type="non-terminal residue" evidence="3">
    <location>
        <position position="88"/>
    </location>
</feature>
<feature type="domain" description="Ribophorin II third" evidence="2">
    <location>
        <begin position="9"/>
        <end position="78"/>
    </location>
</feature>
<dbReference type="InterPro" id="IPR055374">
    <property type="entry name" value="Ribophorin_II_3rd"/>
</dbReference>
<keyword evidence="4" id="KW-1185">Reference proteome</keyword>
<dbReference type="EMBL" id="CATQJA010002703">
    <property type="protein sequence ID" value="CAJ0585340.1"/>
    <property type="molecule type" value="Genomic_DNA"/>
</dbReference>
<protein>
    <recommendedName>
        <fullName evidence="2">Ribophorin II third domain-containing protein</fullName>
    </recommendedName>
</protein>
<keyword evidence="1" id="KW-0732">Signal</keyword>
<evidence type="ECO:0000313" key="4">
    <source>
        <dbReference type="Proteomes" id="UP001177023"/>
    </source>
</evidence>
<feature type="chain" id="PRO_5044209091" description="Ribophorin II third domain-containing protein" evidence="1">
    <location>
        <begin position="21"/>
        <end position="88"/>
    </location>
</feature>
<accession>A0AA36DFH5</accession>
<dbReference type="Proteomes" id="UP001177023">
    <property type="component" value="Unassembled WGS sequence"/>
</dbReference>
<proteinExistence type="predicted"/>
<dbReference type="AlphaFoldDB" id="A0AA36DFH5"/>
<sequence length="88" mass="9762">MKLALVFLVFVLFEHAETSADIVFVADLQKDGTYISDINMNKVGADFDGHCGKFHAGLIIGDSTITKSIEWNFADIDIAHSNRICEEK</sequence>
<reference evidence="3" key="1">
    <citation type="submission" date="2023-06" db="EMBL/GenBank/DDBJ databases">
        <authorList>
            <person name="Delattre M."/>
        </authorList>
    </citation>
    <scope>NUCLEOTIDE SEQUENCE</scope>
    <source>
        <strain evidence="3">AF72</strain>
    </source>
</reference>
<evidence type="ECO:0000259" key="2">
    <source>
        <dbReference type="Pfam" id="PF23860"/>
    </source>
</evidence>
<evidence type="ECO:0000313" key="3">
    <source>
        <dbReference type="EMBL" id="CAJ0585340.1"/>
    </source>
</evidence>
<comment type="caution">
    <text evidence="3">The sequence shown here is derived from an EMBL/GenBank/DDBJ whole genome shotgun (WGS) entry which is preliminary data.</text>
</comment>
<name>A0AA36DFH5_9BILA</name>
<dbReference type="Pfam" id="PF23860">
    <property type="entry name" value="Ribophorin_II_3rd"/>
    <property type="match status" value="1"/>
</dbReference>
<gene>
    <name evidence="3" type="ORF">MSPICULIGERA_LOCUS23367</name>
</gene>
<evidence type="ECO:0000256" key="1">
    <source>
        <dbReference type="SAM" id="SignalP"/>
    </source>
</evidence>
<feature type="signal peptide" evidence="1">
    <location>
        <begin position="1"/>
        <end position="20"/>
    </location>
</feature>